<dbReference type="InterPro" id="IPR037158">
    <property type="entry name" value="Thr_synth_N_sf"/>
</dbReference>
<proteinExistence type="inferred from homology"/>
<accession>A0AAV5RKM3</accession>
<dbReference type="Proteomes" id="UP001362899">
    <property type="component" value="Unassembled WGS sequence"/>
</dbReference>
<feature type="modified residue" description="N6-(pyridoxal phosphate)lysine" evidence="9">
    <location>
        <position position="117"/>
    </location>
</feature>
<dbReference type="AlphaFoldDB" id="A0AAV5RKM3"/>
<dbReference type="GO" id="GO:0004795">
    <property type="term" value="F:threonine synthase activity"/>
    <property type="evidence" value="ECO:0007669"/>
    <property type="project" value="UniProtKB-EC"/>
</dbReference>
<dbReference type="PANTHER" id="PTHR42690:SF1">
    <property type="entry name" value="THREONINE SYNTHASE-LIKE 2"/>
    <property type="match status" value="1"/>
</dbReference>
<organism evidence="12 13">
    <name type="scientific">Starmerella bacillaris</name>
    <name type="common">Yeast</name>
    <name type="synonym">Candida zemplinina</name>
    <dbReference type="NCBI Taxonomy" id="1247836"/>
    <lineage>
        <taxon>Eukaryota</taxon>
        <taxon>Fungi</taxon>
        <taxon>Dikarya</taxon>
        <taxon>Ascomycota</taxon>
        <taxon>Saccharomycotina</taxon>
        <taxon>Dipodascomycetes</taxon>
        <taxon>Dipodascales</taxon>
        <taxon>Trichomonascaceae</taxon>
        <taxon>Starmerella</taxon>
    </lineage>
</organism>
<dbReference type="Pfam" id="PF24857">
    <property type="entry name" value="THR4_C"/>
    <property type="match status" value="1"/>
</dbReference>
<dbReference type="FunFam" id="3.40.50.1100:FF:000024">
    <property type="entry name" value="Probable threonine synthase"/>
    <property type="match status" value="1"/>
</dbReference>
<dbReference type="GO" id="GO:0030170">
    <property type="term" value="F:pyridoxal phosphate binding"/>
    <property type="evidence" value="ECO:0007669"/>
    <property type="project" value="InterPro"/>
</dbReference>
<evidence type="ECO:0000256" key="3">
    <source>
        <dbReference type="ARBA" id="ARBA00005517"/>
    </source>
</evidence>
<keyword evidence="5" id="KW-0028">Amino-acid biosynthesis</keyword>
<dbReference type="SUPFAM" id="SSF53686">
    <property type="entry name" value="Tryptophan synthase beta subunit-like PLP-dependent enzymes"/>
    <property type="match status" value="1"/>
</dbReference>
<name>A0AAV5RKM3_STABA</name>
<dbReference type="NCBIfam" id="TIGR00260">
    <property type="entry name" value="thrC"/>
    <property type="match status" value="1"/>
</dbReference>
<dbReference type="FunFam" id="3.90.1380.10:FF:000003">
    <property type="entry name" value="THR4p Threonine synthase"/>
    <property type="match status" value="1"/>
</dbReference>
<evidence type="ECO:0000313" key="13">
    <source>
        <dbReference type="Proteomes" id="UP001362899"/>
    </source>
</evidence>
<dbReference type="PROSITE" id="PS00165">
    <property type="entry name" value="DEHYDRATASE_SER_THR"/>
    <property type="match status" value="1"/>
</dbReference>
<protein>
    <recommendedName>
        <fullName evidence="4">threonine synthase</fullName>
        <ecNumber evidence="4">4.2.3.1</ecNumber>
    </recommendedName>
</protein>
<dbReference type="Gene3D" id="3.90.1380.10">
    <property type="entry name" value="Threonine synthase, N-terminal domain"/>
    <property type="match status" value="1"/>
</dbReference>
<dbReference type="InterPro" id="IPR000634">
    <property type="entry name" value="Ser/Thr_deHydtase_PyrdxlP-BS"/>
</dbReference>
<dbReference type="EC" id="4.2.3.1" evidence="4"/>
<dbReference type="InterPro" id="IPR001926">
    <property type="entry name" value="TrpB-like_PALP"/>
</dbReference>
<keyword evidence="8" id="KW-0456">Lyase</keyword>
<dbReference type="InterPro" id="IPR036052">
    <property type="entry name" value="TrpB-like_PALP_sf"/>
</dbReference>
<dbReference type="InterPro" id="IPR051166">
    <property type="entry name" value="Threonine_Synthase"/>
</dbReference>
<evidence type="ECO:0000256" key="5">
    <source>
        <dbReference type="ARBA" id="ARBA00022605"/>
    </source>
</evidence>
<comment type="similarity">
    <text evidence="3">Belongs to the threonine synthase family.</text>
</comment>
<evidence type="ECO:0000256" key="7">
    <source>
        <dbReference type="ARBA" id="ARBA00022898"/>
    </source>
</evidence>
<reference evidence="12 13" key="1">
    <citation type="journal article" date="2023" name="Elife">
        <title>Identification of key yeast species and microbe-microbe interactions impacting larval growth of Drosophila in the wild.</title>
        <authorList>
            <person name="Mure A."/>
            <person name="Sugiura Y."/>
            <person name="Maeda R."/>
            <person name="Honda K."/>
            <person name="Sakurai N."/>
            <person name="Takahashi Y."/>
            <person name="Watada M."/>
            <person name="Katoh T."/>
            <person name="Gotoh A."/>
            <person name="Gotoh Y."/>
            <person name="Taniguchi I."/>
            <person name="Nakamura K."/>
            <person name="Hayashi T."/>
            <person name="Katayama T."/>
            <person name="Uemura T."/>
            <person name="Hattori Y."/>
        </authorList>
    </citation>
    <scope>NUCLEOTIDE SEQUENCE [LARGE SCALE GENOMIC DNA]</scope>
    <source>
        <strain evidence="12 13">SB-73</strain>
    </source>
</reference>
<evidence type="ECO:0000256" key="1">
    <source>
        <dbReference type="ARBA" id="ARBA00001933"/>
    </source>
</evidence>
<dbReference type="PANTHER" id="PTHR42690">
    <property type="entry name" value="THREONINE SYNTHASE FAMILY MEMBER"/>
    <property type="match status" value="1"/>
</dbReference>
<feature type="domain" description="Threonine synthase N-terminal" evidence="11">
    <location>
        <begin position="4"/>
        <end position="83"/>
    </location>
</feature>
<comment type="caution">
    <text evidence="12">The sequence shown here is derived from an EMBL/GenBank/DDBJ whole genome shotgun (WGS) entry which is preliminary data.</text>
</comment>
<evidence type="ECO:0000256" key="9">
    <source>
        <dbReference type="PIRSR" id="PIRSR604450-51"/>
    </source>
</evidence>
<dbReference type="InterPro" id="IPR029144">
    <property type="entry name" value="Thr_synth_N"/>
</dbReference>
<evidence type="ECO:0000256" key="2">
    <source>
        <dbReference type="ARBA" id="ARBA00004979"/>
    </source>
</evidence>
<comment type="cofactor">
    <cofactor evidence="1 9">
        <name>pyridoxal 5'-phosphate</name>
        <dbReference type="ChEBI" id="CHEBI:597326"/>
    </cofactor>
</comment>
<dbReference type="Gene3D" id="3.40.50.1100">
    <property type="match status" value="2"/>
</dbReference>
<dbReference type="EMBL" id="BTGC01000008">
    <property type="protein sequence ID" value="GMM51728.1"/>
    <property type="molecule type" value="Genomic_DNA"/>
</dbReference>
<evidence type="ECO:0000259" key="11">
    <source>
        <dbReference type="Pfam" id="PF14821"/>
    </source>
</evidence>
<feature type="domain" description="Tryptophan synthase beta chain-like PALP" evidence="10">
    <location>
        <begin position="92"/>
        <end position="340"/>
    </location>
</feature>
<gene>
    <name evidence="12" type="ORF">DASB73_026910</name>
</gene>
<dbReference type="CDD" id="cd01560">
    <property type="entry name" value="Thr-synth_2"/>
    <property type="match status" value="1"/>
</dbReference>
<keyword evidence="7 9" id="KW-0663">Pyridoxal phosphate</keyword>
<evidence type="ECO:0000256" key="6">
    <source>
        <dbReference type="ARBA" id="ARBA00022697"/>
    </source>
</evidence>
<dbReference type="GO" id="GO:0009088">
    <property type="term" value="P:threonine biosynthetic process"/>
    <property type="evidence" value="ECO:0007669"/>
    <property type="project" value="UniProtKB-KW"/>
</dbReference>
<keyword evidence="6" id="KW-0791">Threonine biosynthesis</keyword>
<dbReference type="Pfam" id="PF14821">
    <property type="entry name" value="Thr_synth_N"/>
    <property type="match status" value="1"/>
</dbReference>
<comment type="pathway">
    <text evidence="2">Amino-acid biosynthesis; L-threonine biosynthesis; L-threonine from L-aspartate: step 5/5.</text>
</comment>
<keyword evidence="13" id="KW-1185">Reference proteome</keyword>
<dbReference type="InterPro" id="IPR004450">
    <property type="entry name" value="Thr_synthase-like"/>
</dbReference>
<dbReference type="Pfam" id="PF00291">
    <property type="entry name" value="PALP"/>
    <property type="match status" value="1"/>
</dbReference>
<evidence type="ECO:0000259" key="10">
    <source>
        <dbReference type="Pfam" id="PF00291"/>
    </source>
</evidence>
<evidence type="ECO:0000313" key="12">
    <source>
        <dbReference type="EMBL" id="GMM51728.1"/>
    </source>
</evidence>
<evidence type="ECO:0000256" key="8">
    <source>
        <dbReference type="ARBA" id="ARBA00023239"/>
    </source>
</evidence>
<sequence length="500" mass="55753">MPFEYYSTRSSDTPVSFEQAVIQGLAPDGGLYLPETVSNPPADFLNSWKDLSFQDLAVEIMSLYIPESEVPRADLRSIVEKSYSTFRSKDVTPVIELNKEKQLYLLELFHGPTYAFKDVALQTLGNLFEYFLSRKNANKAPNASDRDVITVIGATSGDTGSAAIYGLRNKKDVNVFILYPTGRISPIQEQQMTSVLDDNVHTVSVPGTFDDCQDNVKTLFADVAFNDKYHVGAVNSINWSRILSQMTYYFKAYFALNTKEKVTFVVPSGNFGDILAGYYAKEMGLPIDLVIATNQNDILYRFLKDGSYSKDPEVHATLSPAMDILVSSNFERFLWHAVYETVAKKNRAEAGKVLNGFMSDLKTKGTFTVPQEVLQKARSIFSAEHATDSDTIDAIRTTYTELLPKYVVDPHTAVGVHAALVMQKADRINTEKVVVLSTAHPAKFSEAVTKALDSESSFNFENDVLPEEFKKMMLAETKKIFANDTSAEEIKRIVTATLGY</sequence>
<evidence type="ECO:0000256" key="4">
    <source>
        <dbReference type="ARBA" id="ARBA00013028"/>
    </source>
</evidence>